<dbReference type="RefSeq" id="WP_191142188.1">
    <property type="nucleotide sequence ID" value="NZ_JACXAH010000014.1"/>
</dbReference>
<dbReference type="PANTHER" id="PTHR11851:SF134">
    <property type="entry name" value="ZINC-DEPENDENT PROTEASE"/>
    <property type="match status" value="1"/>
</dbReference>
<reference evidence="3" key="1">
    <citation type="submission" date="2020-09" db="EMBL/GenBank/DDBJ databases">
        <title>A novel bacterium of genus Hazenella, isolated from South China Sea.</title>
        <authorList>
            <person name="Huang H."/>
            <person name="Mo K."/>
            <person name="Hu Y."/>
        </authorList>
    </citation>
    <scope>NUCLEOTIDE SEQUENCE</scope>
    <source>
        <strain evidence="3">IB182357</strain>
    </source>
</reference>
<dbReference type="InterPro" id="IPR007863">
    <property type="entry name" value="Peptidase_M16_C"/>
</dbReference>
<comment type="caution">
    <text evidence="3">The sequence shown here is derived from an EMBL/GenBank/DDBJ whole genome shotgun (WGS) entry which is preliminary data.</text>
</comment>
<evidence type="ECO:0000313" key="3">
    <source>
        <dbReference type="EMBL" id="MBD1372858.1"/>
    </source>
</evidence>
<dbReference type="InterPro" id="IPR011249">
    <property type="entry name" value="Metalloenz_LuxS/M16"/>
</dbReference>
<feature type="domain" description="Peptidase M16 N-terminal" evidence="1">
    <location>
        <begin position="53"/>
        <end position="142"/>
    </location>
</feature>
<keyword evidence="4" id="KW-1185">Reference proteome</keyword>
<evidence type="ECO:0000259" key="1">
    <source>
        <dbReference type="Pfam" id="PF00675"/>
    </source>
</evidence>
<accession>A0A926NGE4</accession>
<protein>
    <submittedName>
        <fullName evidence="3">Insulinase family protein</fullName>
    </submittedName>
</protein>
<dbReference type="PANTHER" id="PTHR11851">
    <property type="entry name" value="METALLOPROTEASE"/>
    <property type="match status" value="1"/>
</dbReference>
<dbReference type="Gene3D" id="3.30.830.10">
    <property type="entry name" value="Metalloenzyme, LuxS/M16 peptidase-like"/>
    <property type="match status" value="2"/>
</dbReference>
<proteinExistence type="predicted"/>
<dbReference type="EMBL" id="JACXAH010000014">
    <property type="protein sequence ID" value="MBD1372858.1"/>
    <property type="molecule type" value="Genomic_DNA"/>
</dbReference>
<dbReference type="Pfam" id="PF05193">
    <property type="entry name" value="Peptidase_M16_C"/>
    <property type="match status" value="1"/>
</dbReference>
<feature type="domain" description="Peptidase M16 C-terminal" evidence="2">
    <location>
        <begin position="172"/>
        <end position="344"/>
    </location>
</feature>
<dbReference type="Pfam" id="PF00675">
    <property type="entry name" value="Peptidase_M16"/>
    <property type="match status" value="1"/>
</dbReference>
<dbReference type="AlphaFoldDB" id="A0A926NGE4"/>
<evidence type="ECO:0000313" key="4">
    <source>
        <dbReference type="Proteomes" id="UP000661691"/>
    </source>
</evidence>
<evidence type="ECO:0000259" key="2">
    <source>
        <dbReference type="Pfam" id="PF05193"/>
    </source>
</evidence>
<dbReference type="Proteomes" id="UP000661691">
    <property type="component" value="Unassembled WGS sequence"/>
</dbReference>
<organism evidence="3 4">
    <name type="scientific">Polycladospora coralii</name>
    <dbReference type="NCBI Taxonomy" id="2771432"/>
    <lineage>
        <taxon>Bacteria</taxon>
        <taxon>Bacillati</taxon>
        <taxon>Bacillota</taxon>
        <taxon>Bacilli</taxon>
        <taxon>Bacillales</taxon>
        <taxon>Thermoactinomycetaceae</taxon>
        <taxon>Polycladospora</taxon>
    </lineage>
</organism>
<dbReference type="InterPro" id="IPR050361">
    <property type="entry name" value="MPP/UQCRC_Complex"/>
</dbReference>
<dbReference type="GO" id="GO:0046872">
    <property type="term" value="F:metal ion binding"/>
    <property type="evidence" value="ECO:0007669"/>
    <property type="project" value="InterPro"/>
</dbReference>
<name>A0A926NGE4_9BACL</name>
<gene>
    <name evidence="3" type="ORF">IC620_10870</name>
</gene>
<dbReference type="SUPFAM" id="SSF63411">
    <property type="entry name" value="LuxS/MPP-like metallohydrolase"/>
    <property type="match status" value="2"/>
</dbReference>
<dbReference type="InterPro" id="IPR011765">
    <property type="entry name" value="Pept_M16_N"/>
</dbReference>
<sequence>MMATKTFRLDNGLRVSFIPKKGYKHTVLTMVVPFGSVHRTFRSTATTDDIKTPAGLAHFLEHLVFEASGMNTHVLSSGAEASALTTHDMTIYELACTDSVQQHLSFLVKGLTNLSFSDALVEKERQVIQSEIDLFQEDFATISMQQWTEGMYGSMHPLSVDIAGTTESVKQIQRQQLEHAYHTFYQPEHMQLLIVGDIEASIMIQTLESLGVSKTEHQTSYSICMESASTSKKVSPTVLHLPVPVPFIRWGYREQNVTFEQMCVAQVTLATLFGKHTSFVQRGIADEWFAQNFHYDYRQHLAYGYGTIAGYVFDLETFYDHFEKYIERVRHRGVTQAELVDGKKEVISYFFQERDVLRRFSLHTAAYQVKGYDFESLIPTVEKIELTQVQSYVESHMNAKHTHAVHIFPLEHA</sequence>